<evidence type="ECO:0000256" key="3">
    <source>
        <dbReference type="ARBA" id="ARBA00005145"/>
    </source>
</evidence>
<evidence type="ECO:0000256" key="11">
    <source>
        <dbReference type="ARBA" id="ARBA00023128"/>
    </source>
</evidence>
<evidence type="ECO:0000256" key="1">
    <source>
        <dbReference type="ARBA" id="ARBA00001938"/>
    </source>
</evidence>
<feature type="domain" description="Lipoyl-binding" evidence="17">
    <location>
        <begin position="101"/>
        <end position="176"/>
    </location>
</feature>
<evidence type="ECO:0000256" key="14">
    <source>
        <dbReference type="ARBA" id="ARBA00037426"/>
    </source>
</evidence>
<evidence type="ECO:0000256" key="7">
    <source>
        <dbReference type="ARBA" id="ARBA00022532"/>
    </source>
</evidence>
<dbReference type="GO" id="GO:0033512">
    <property type="term" value="P:L-lysine catabolic process to acetyl-CoA via saccharopine"/>
    <property type="evidence" value="ECO:0007669"/>
    <property type="project" value="UniProtKB-UniPathway"/>
</dbReference>
<organism evidence="18">
    <name type="scientific">Opuntia streptacantha</name>
    <name type="common">Prickly pear cactus</name>
    <name type="synonym">Opuntia cardona</name>
    <dbReference type="NCBI Taxonomy" id="393608"/>
    <lineage>
        <taxon>Eukaryota</taxon>
        <taxon>Viridiplantae</taxon>
        <taxon>Streptophyta</taxon>
        <taxon>Embryophyta</taxon>
        <taxon>Tracheophyta</taxon>
        <taxon>Spermatophyta</taxon>
        <taxon>Magnoliopsida</taxon>
        <taxon>eudicotyledons</taxon>
        <taxon>Gunneridae</taxon>
        <taxon>Pentapetalae</taxon>
        <taxon>Caryophyllales</taxon>
        <taxon>Cactineae</taxon>
        <taxon>Cactaceae</taxon>
        <taxon>Opuntioideae</taxon>
        <taxon>Opuntia</taxon>
    </lineage>
</organism>
<comment type="catalytic activity">
    <reaction evidence="15">
        <text>N(6)-[(R)-dihydrolipoyl]-L-lysyl-[protein] + succinyl-CoA = N(6)-[(R)-S(8)-succinyldihydrolipoyl]-L-lysyl-[protein] + CoA</text>
        <dbReference type="Rhea" id="RHEA:15213"/>
        <dbReference type="Rhea" id="RHEA-COMP:10475"/>
        <dbReference type="Rhea" id="RHEA-COMP:20092"/>
        <dbReference type="ChEBI" id="CHEBI:57287"/>
        <dbReference type="ChEBI" id="CHEBI:57292"/>
        <dbReference type="ChEBI" id="CHEBI:83100"/>
        <dbReference type="ChEBI" id="CHEBI:83120"/>
        <dbReference type="EC" id="2.3.1.61"/>
    </reaction>
</comment>
<protein>
    <recommendedName>
        <fullName evidence="6">dihydrolipoyllysine-residue succinyltransferase</fullName>
        <ecNumber evidence="6">2.3.1.61</ecNumber>
    </recommendedName>
    <alternativeName>
        <fullName evidence="13">2-oxoglutarate dehydrogenase complex component E2</fullName>
    </alternativeName>
</protein>
<dbReference type="GO" id="GO:0005739">
    <property type="term" value="C:mitochondrion"/>
    <property type="evidence" value="ECO:0007669"/>
    <property type="project" value="UniProtKB-SubCell"/>
</dbReference>
<dbReference type="InterPro" id="IPR011053">
    <property type="entry name" value="Single_hybrid_motif"/>
</dbReference>
<feature type="compositionally biased region" description="Pro residues" evidence="16">
    <location>
        <begin position="219"/>
        <end position="231"/>
    </location>
</feature>
<dbReference type="SUPFAM" id="SSF51230">
    <property type="entry name" value="Single hybrid motif"/>
    <property type="match status" value="1"/>
</dbReference>
<reference evidence="18" key="1">
    <citation type="journal article" date="2013" name="J. Plant Res.">
        <title>Effect of fungi and light on seed germination of three Opuntia species from semiarid lands of central Mexico.</title>
        <authorList>
            <person name="Delgado-Sanchez P."/>
            <person name="Jimenez-Bremont J.F."/>
            <person name="Guerrero-Gonzalez Mde L."/>
            <person name="Flores J."/>
        </authorList>
    </citation>
    <scope>NUCLEOTIDE SEQUENCE</scope>
    <source>
        <tissue evidence="18">Cladode</tissue>
    </source>
</reference>
<dbReference type="GO" id="GO:0004149">
    <property type="term" value="F:dihydrolipoyllysine-residue succinyltransferase activity"/>
    <property type="evidence" value="ECO:0007669"/>
    <property type="project" value="UniProtKB-EC"/>
</dbReference>
<dbReference type="AlphaFoldDB" id="A0A7C9E4M6"/>
<feature type="region of interest" description="Disordered" evidence="16">
    <location>
        <begin position="181"/>
        <end position="257"/>
    </location>
</feature>
<feature type="compositionally biased region" description="Basic and acidic residues" evidence="16">
    <location>
        <begin position="197"/>
        <end position="218"/>
    </location>
</feature>
<name>A0A7C9E4M6_OPUST</name>
<dbReference type="Pfam" id="PF00364">
    <property type="entry name" value="Biotin_lipoyl"/>
    <property type="match status" value="1"/>
</dbReference>
<evidence type="ECO:0000256" key="5">
    <source>
        <dbReference type="ARBA" id="ARBA00011484"/>
    </source>
</evidence>
<dbReference type="PANTHER" id="PTHR43416">
    <property type="entry name" value="DIHYDROLIPOYLLYSINE-RESIDUE SUCCINYLTRANSFERASE COMPONENT OF 2-OXOGLUTARATE DEHYDROGENASE COMPLEX, MITOCHONDRIAL-RELATED"/>
    <property type="match status" value="1"/>
</dbReference>
<dbReference type="EMBL" id="GISG01187515">
    <property type="protein sequence ID" value="MBA4655365.1"/>
    <property type="molecule type" value="Transcribed_RNA"/>
</dbReference>
<dbReference type="InterPro" id="IPR023213">
    <property type="entry name" value="CAT-like_dom_sf"/>
</dbReference>
<reference evidence="18" key="2">
    <citation type="submission" date="2020-07" db="EMBL/GenBank/DDBJ databases">
        <authorList>
            <person name="Vera ALvarez R."/>
            <person name="Arias-Moreno D.M."/>
            <person name="Jimenez-Jacinto V."/>
            <person name="Jimenez-Bremont J.F."/>
            <person name="Swaminathan K."/>
            <person name="Moose S.P."/>
            <person name="Guerrero-Gonzalez M.L."/>
            <person name="Marino-Ramirez L."/>
            <person name="Landsman D."/>
            <person name="Rodriguez-Kessler M."/>
            <person name="Delgado-Sanchez P."/>
        </authorList>
    </citation>
    <scope>NUCLEOTIDE SEQUENCE</scope>
    <source>
        <tissue evidence="18">Cladode</tissue>
    </source>
</reference>
<dbReference type="Gene3D" id="3.30.559.10">
    <property type="entry name" value="Chloramphenicol acetyltransferase-like domain"/>
    <property type="match status" value="1"/>
</dbReference>
<comment type="pathway">
    <text evidence="3">Amino-acid degradation; L-lysine degradation via saccharopine pathway; glutaryl-CoA from L-lysine: step 6/6.</text>
</comment>
<keyword evidence="11" id="KW-0496">Mitochondrion</keyword>
<dbReference type="SUPFAM" id="SSF52777">
    <property type="entry name" value="CoA-dependent acyltransferases"/>
    <property type="match status" value="1"/>
</dbReference>
<evidence type="ECO:0000259" key="17">
    <source>
        <dbReference type="PROSITE" id="PS50968"/>
    </source>
</evidence>
<evidence type="ECO:0000313" key="18">
    <source>
        <dbReference type="EMBL" id="MBA4655365.1"/>
    </source>
</evidence>
<evidence type="ECO:0000256" key="10">
    <source>
        <dbReference type="ARBA" id="ARBA00022946"/>
    </source>
</evidence>
<keyword evidence="10" id="KW-0809">Transit peptide</keyword>
<evidence type="ECO:0000256" key="13">
    <source>
        <dbReference type="ARBA" id="ARBA00032406"/>
    </source>
</evidence>
<sequence length="478" mass="51567">MLGVLRRKIVRDGVSSTSILGRQFQKNVGPSVPLLGGRGYATAGKETLLLGRGSRFIRNIGAHGSLGGPIGVRSLSLLQSRLPVDSSRKTSSRSYSSGSGDVEVVVPFMGESVSDGTLAAFLKHPGDRVQVDEPIAQIETDKVTIDVSSPEAGIIQQLLAKVGDTVEPGTKIAIISKSADDVAHVAPSEQPSSKPSVKKEKTEEEKPKAEAAPQEKPKTPSPPPSKAPTSPPTTKTSPSEPQLPPKERERRVPMTRLRKRVATRLKDAQNTFAMLTTFNEIDMTNLMKLRSDYKDTFVEKHGVKLGFMSGFVKAAVSALQTQPIVNAVIDGDDIIYRDYIDISIAVGTPKGLVVPVVREADKLNFAEIEKTINTLAKKANEGTISIDEMAGGTFTISNGGVYGSLLSTPIINPPQSAILGMHSIVNRPMVVGGEIAPRPMMYVALTYDHRLIDGREAVLFLRRIKDVVEDPRRLLLDV</sequence>
<dbReference type="PROSITE" id="PS50968">
    <property type="entry name" value="BIOTINYL_LIPOYL"/>
    <property type="match status" value="1"/>
</dbReference>
<dbReference type="CDD" id="cd06849">
    <property type="entry name" value="lipoyl_domain"/>
    <property type="match status" value="1"/>
</dbReference>
<evidence type="ECO:0000256" key="12">
    <source>
        <dbReference type="ARBA" id="ARBA00023315"/>
    </source>
</evidence>
<dbReference type="InterPro" id="IPR050537">
    <property type="entry name" value="2-oxoacid_dehydrogenase"/>
</dbReference>
<dbReference type="Pfam" id="PF00198">
    <property type="entry name" value="2-oxoacid_dh"/>
    <property type="match status" value="1"/>
</dbReference>
<evidence type="ECO:0000256" key="2">
    <source>
        <dbReference type="ARBA" id="ARBA00004173"/>
    </source>
</evidence>
<dbReference type="InterPro" id="IPR001078">
    <property type="entry name" value="2-oxoacid_DH_actylTfrase"/>
</dbReference>
<evidence type="ECO:0000256" key="16">
    <source>
        <dbReference type="SAM" id="MobiDB-lite"/>
    </source>
</evidence>
<evidence type="ECO:0000256" key="6">
    <source>
        <dbReference type="ARBA" id="ARBA00012945"/>
    </source>
</evidence>
<dbReference type="InterPro" id="IPR003016">
    <property type="entry name" value="2-oxoA_DH_lipoyl-BS"/>
</dbReference>
<dbReference type="NCBIfam" id="TIGR01347">
    <property type="entry name" value="sucB"/>
    <property type="match status" value="1"/>
</dbReference>
<proteinExistence type="inferred from homology"/>
<dbReference type="InterPro" id="IPR006255">
    <property type="entry name" value="SucB"/>
</dbReference>
<keyword evidence="7" id="KW-0816">Tricarboxylic acid cycle</keyword>
<keyword evidence="9" id="KW-0450">Lipoyl</keyword>
<keyword evidence="8 18" id="KW-0808">Transferase</keyword>
<evidence type="ECO:0000256" key="9">
    <source>
        <dbReference type="ARBA" id="ARBA00022823"/>
    </source>
</evidence>
<dbReference type="Gene3D" id="2.40.50.100">
    <property type="match status" value="1"/>
</dbReference>
<dbReference type="InterPro" id="IPR000089">
    <property type="entry name" value="Biotin_lipoyl"/>
</dbReference>
<evidence type="ECO:0000256" key="4">
    <source>
        <dbReference type="ARBA" id="ARBA00007317"/>
    </source>
</evidence>
<evidence type="ECO:0000256" key="15">
    <source>
        <dbReference type="ARBA" id="ARBA00052761"/>
    </source>
</evidence>
<dbReference type="PANTHER" id="PTHR43416:SF5">
    <property type="entry name" value="DIHYDROLIPOYLLYSINE-RESIDUE SUCCINYLTRANSFERASE COMPONENT OF 2-OXOGLUTARATE DEHYDROGENASE COMPLEX, MITOCHONDRIAL"/>
    <property type="match status" value="1"/>
</dbReference>
<dbReference type="PROSITE" id="PS00189">
    <property type="entry name" value="LIPOYL"/>
    <property type="match status" value="1"/>
</dbReference>
<evidence type="ECO:0000256" key="8">
    <source>
        <dbReference type="ARBA" id="ARBA00022679"/>
    </source>
</evidence>
<dbReference type="UniPathway" id="UPA00868">
    <property type="reaction ID" value="UER00840"/>
</dbReference>
<dbReference type="GO" id="GO:0045252">
    <property type="term" value="C:oxoglutarate dehydrogenase complex"/>
    <property type="evidence" value="ECO:0007669"/>
    <property type="project" value="InterPro"/>
</dbReference>
<dbReference type="GO" id="GO:0006099">
    <property type="term" value="P:tricarboxylic acid cycle"/>
    <property type="evidence" value="ECO:0007669"/>
    <property type="project" value="UniProtKB-KW"/>
</dbReference>
<accession>A0A7C9E4M6</accession>
<dbReference type="EC" id="2.3.1.61" evidence="6"/>
<comment type="cofactor">
    <cofactor evidence="1">
        <name>(R)-lipoate</name>
        <dbReference type="ChEBI" id="CHEBI:83088"/>
    </cofactor>
</comment>
<dbReference type="FunFam" id="3.30.559.10:FF:000006">
    <property type="entry name" value="Dihydrolipoyllysine-residue succinyltransferase component of 2-oxoglutarate dehydrogenase complex, mitochondrial"/>
    <property type="match status" value="1"/>
</dbReference>
<comment type="subunit">
    <text evidence="5">Forms a 24-polypeptide structural core with octahedral symmetry.</text>
</comment>
<comment type="subcellular location">
    <subcellularLocation>
        <location evidence="2">Mitochondrion</location>
    </subcellularLocation>
</comment>
<keyword evidence="12 18" id="KW-0012">Acyltransferase</keyword>
<comment type="function">
    <text evidence="14">The 2-oxoglutarate dehydrogenase complex catalyzes the overall conversion of 2-oxoglutarate to succinyl-CoA and CO(2). It contains multiple copies of three enzymatic components: 2-oxoglutarate dehydrogenase (E1), dihydrolipoamide succinyltransferase (E2) and lipoamide dehydrogenase (E3).</text>
</comment>
<comment type="similarity">
    <text evidence="4">Belongs to the 2-oxoacid dehydrogenase family.</text>
</comment>